<dbReference type="SUPFAM" id="SSF140931">
    <property type="entry name" value="Fic-like"/>
    <property type="match status" value="1"/>
</dbReference>
<dbReference type="PANTHER" id="PTHR13504:SF33">
    <property type="entry name" value="FIC FAMILY PROTEIN"/>
    <property type="match status" value="1"/>
</dbReference>
<dbReference type="Pfam" id="PF02661">
    <property type="entry name" value="Fic"/>
    <property type="match status" value="1"/>
</dbReference>
<dbReference type="InterPro" id="IPR040198">
    <property type="entry name" value="Fido_containing"/>
</dbReference>
<reference evidence="2 3" key="1">
    <citation type="submission" date="2022-10" db="EMBL/GenBank/DDBJ databases">
        <title>Ruegeria sp. nov., isolated from ocean surface sediments.</title>
        <authorList>
            <person name="He W."/>
            <person name="Xue H.-P."/>
            <person name="Zhang D.-F."/>
        </authorList>
    </citation>
    <scope>NUCLEOTIDE SEQUENCE [LARGE SCALE GENOMIC DNA]</scope>
    <source>
        <strain evidence="2 3">XHP0148</strain>
    </source>
</reference>
<accession>A0ABT3AP44</accession>
<dbReference type="EMBL" id="JAOWLB010000017">
    <property type="protein sequence ID" value="MCV2890451.1"/>
    <property type="molecule type" value="Genomic_DNA"/>
</dbReference>
<dbReference type="PROSITE" id="PS51459">
    <property type="entry name" value="FIDO"/>
    <property type="match status" value="1"/>
</dbReference>
<dbReference type="Proteomes" id="UP001320899">
    <property type="component" value="Unassembled WGS sequence"/>
</dbReference>
<feature type="domain" description="Fido" evidence="1">
    <location>
        <begin position="113"/>
        <end position="269"/>
    </location>
</feature>
<dbReference type="Gene3D" id="1.10.10.10">
    <property type="entry name" value="Winged helix-like DNA-binding domain superfamily/Winged helix DNA-binding domain"/>
    <property type="match status" value="1"/>
</dbReference>
<organism evidence="2 3">
    <name type="scientific">Ruegeria aquimaris</name>
    <dbReference type="NCBI Taxonomy" id="2984333"/>
    <lineage>
        <taxon>Bacteria</taxon>
        <taxon>Pseudomonadati</taxon>
        <taxon>Pseudomonadota</taxon>
        <taxon>Alphaproteobacteria</taxon>
        <taxon>Rhodobacterales</taxon>
        <taxon>Roseobacteraceae</taxon>
        <taxon>Ruegeria</taxon>
    </lineage>
</organism>
<gene>
    <name evidence="2" type="ORF">OE747_19105</name>
</gene>
<dbReference type="Gene3D" id="1.10.3290.10">
    <property type="entry name" value="Fido-like domain"/>
    <property type="match status" value="1"/>
</dbReference>
<keyword evidence="3" id="KW-1185">Reference proteome</keyword>
<dbReference type="RefSeq" id="WP_263830108.1">
    <property type="nucleotide sequence ID" value="NZ_JAOWLB010000017.1"/>
</dbReference>
<evidence type="ECO:0000259" key="1">
    <source>
        <dbReference type="PROSITE" id="PS51459"/>
    </source>
</evidence>
<proteinExistence type="predicted"/>
<comment type="caution">
    <text evidence="2">The sequence shown here is derived from an EMBL/GenBank/DDBJ whole genome shotgun (WGS) entry which is preliminary data.</text>
</comment>
<evidence type="ECO:0000313" key="3">
    <source>
        <dbReference type="Proteomes" id="UP001320899"/>
    </source>
</evidence>
<protein>
    <submittedName>
        <fullName evidence="2">Fic family protein</fullName>
    </submittedName>
</protein>
<dbReference type="InterPro" id="IPR025230">
    <property type="entry name" value="DUF4172"/>
</dbReference>
<dbReference type="InterPro" id="IPR003812">
    <property type="entry name" value="Fido"/>
</dbReference>
<evidence type="ECO:0000313" key="2">
    <source>
        <dbReference type="EMBL" id="MCV2890451.1"/>
    </source>
</evidence>
<dbReference type="InterPro" id="IPR036388">
    <property type="entry name" value="WH-like_DNA-bd_sf"/>
</dbReference>
<sequence length="374" mass="42952">MAWNWTLPDWPDFRYDASALEPFEQTFLLSSGEILGAVHHVSQPEREQLRIELLSEEAMQTSAIEGEILDRLSVQSSLRRHLGLDPDSYPAKPREQGIAEMMVDVYSSFAEPLTHETLYRWHRMLLSHDRRLETIGAYRQHAEAMQIVSGRLDRPTIHFEAPSSERVMPEMERYADWFNKTGPGGAKPLPALTRAGLSYLYFESIHPFEDGNGRLGRALAEKSLAQNIGQPTLISLAFTIEKERKAYYDQLEQHQKTLDVTDWLVWFAEVVLKAQQVTLDRVGFFISKAHFYDRHRDQLNERQAKAIARMFREGPGGFKGGLSADNYLKITGTSRATATRDLQDLVEKGALSRTGDRRHTRYWLKLRSEGLFKK</sequence>
<dbReference type="PANTHER" id="PTHR13504">
    <property type="entry name" value="FIDO DOMAIN-CONTAINING PROTEIN DDB_G0283145"/>
    <property type="match status" value="1"/>
</dbReference>
<dbReference type="InterPro" id="IPR036597">
    <property type="entry name" value="Fido-like_dom_sf"/>
</dbReference>
<dbReference type="Pfam" id="PF13776">
    <property type="entry name" value="DUF4172"/>
    <property type="match status" value="1"/>
</dbReference>
<name>A0ABT3AP44_9RHOB</name>